<dbReference type="SUPFAM" id="SSF53383">
    <property type="entry name" value="PLP-dependent transferases"/>
    <property type="match status" value="1"/>
</dbReference>
<keyword evidence="8" id="KW-1185">Reference proteome</keyword>
<dbReference type="Gene3D" id="1.10.10.10">
    <property type="entry name" value="Winged helix-like DNA-binding domain superfamily/Winged helix DNA-binding domain"/>
    <property type="match status" value="1"/>
</dbReference>
<reference evidence="7 8" key="1">
    <citation type="submission" date="2023-07" db="EMBL/GenBank/DDBJ databases">
        <title>Sorghum-associated microbial communities from plants grown in Nebraska, USA.</title>
        <authorList>
            <person name="Schachtman D."/>
        </authorList>
    </citation>
    <scope>NUCLEOTIDE SEQUENCE [LARGE SCALE GENOMIC DNA]</scope>
    <source>
        <strain evidence="7 8">BE308</strain>
    </source>
</reference>
<name>A0ABU1ZK24_9BURK</name>
<organism evidence="7 8">
    <name type="scientific">Rhodoferax saidenbachensis</name>
    <dbReference type="NCBI Taxonomy" id="1484693"/>
    <lineage>
        <taxon>Bacteria</taxon>
        <taxon>Pseudomonadati</taxon>
        <taxon>Pseudomonadota</taxon>
        <taxon>Betaproteobacteria</taxon>
        <taxon>Burkholderiales</taxon>
        <taxon>Comamonadaceae</taxon>
        <taxon>Rhodoferax</taxon>
    </lineage>
</organism>
<protein>
    <submittedName>
        <fullName evidence="7">DNA-binding transcriptional MocR family regulator</fullName>
    </submittedName>
</protein>
<keyword evidence="5" id="KW-0804">Transcription</keyword>
<dbReference type="InterPro" id="IPR000524">
    <property type="entry name" value="Tscrpt_reg_HTH_GntR"/>
</dbReference>
<evidence type="ECO:0000256" key="1">
    <source>
        <dbReference type="ARBA" id="ARBA00005384"/>
    </source>
</evidence>
<keyword evidence="2" id="KW-0663">Pyridoxal phosphate</keyword>
<evidence type="ECO:0000313" key="7">
    <source>
        <dbReference type="EMBL" id="MDR7305291.1"/>
    </source>
</evidence>
<dbReference type="Pfam" id="PF00155">
    <property type="entry name" value="Aminotran_1_2"/>
    <property type="match status" value="1"/>
</dbReference>
<keyword evidence="4 7" id="KW-0238">DNA-binding</keyword>
<dbReference type="InterPro" id="IPR015424">
    <property type="entry name" value="PyrdxlP-dep_Trfase"/>
</dbReference>
<dbReference type="InterPro" id="IPR036388">
    <property type="entry name" value="WH-like_DNA-bd_sf"/>
</dbReference>
<dbReference type="CDD" id="cd07377">
    <property type="entry name" value="WHTH_GntR"/>
    <property type="match status" value="1"/>
</dbReference>
<gene>
    <name evidence="7" type="ORF">J2X15_000557</name>
</gene>
<dbReference type="GO" id="GO:0003677">
    <property type="term" value="F:DNA binding"/>
    <property type="evidence" value="ECO:0007669"/>
    <property type="project" value="UniProtKB-KW"/>
</dbReference>
<dbReference type="CDD" id="cd00609">
    <property type="entry name" value="AAT_like"/>
    <property type="match status" value="1"/>
</dbReference>
<evidence type="ECO:0000256" key="4">
    <source>
        <dbReference type="ARBA" id="ARBA00023125"/>
    </source>
</evidence>
<dbReference type="RefSeq" id="WP_310339311.1">
    <property type="nucleotide sequence ID" value="NZ_JAVDXO010000001.1"/>
</dbReference>
<dbReference type="SUPFAM" id="SSF46785">
    <property type="entry name" value="Winged helix' DNA-binding domain"/>
    <property type="match status" value="1"/>
</dbReference>
<dbReference type="Pfam" id="PF00392">
    <property type="entry name" value="GntR"/>
    <property type="match status" value="1"/>
</dbReference>
<sequence length="481" mass="52086">MQYSYQALADQLVQDMQAGRRPTGERLPSVREGAAAFGVSASTMVRCYRHLEAQGWVQARSKSGIFVADWRAQRAARPSVKVAAPVAAPAVAFEHFASLQQRMSELYSLTAQPLRMGLHLASAAADWYPVEALARMGQRVLRSNPRALGAYPTGTGLPEFKAALIPWLAALGLDVEPEGLLITNGSTEALAVALRAVAQPGDAVVVESPAYFGLLQMLENLGLKALEVPCVPEQGMSLEALEYALEHHSGIRAVVAMPNFQNPLGCAMPESHKRRLLKLVERFGVTLIEDDAFGDLCNQAQRPQPVKAWDRHGSVIYCGSFSKSLAPAFRVGWVVGGRHHARIASLKLSQSLVTPLFEQAVLAQYMQSGAFAPHLRKLRERLAANLPLVLAAVQRHFPLDCRVTSAGGWWLWVECAPGVDTLAVLRQAVGQGVAFTPGVLFSAMGKHGNCLRLNVAQPFGPEMEFALATVGSLLKRHSLVL</sequence>
<dbReference type="InterPro" id="IPR015421">
    <property type="entry name" value="PyrdxlP-dep_Trfase_major"/>
</dbReference>
<dbReference type="EMBL" id="JAVDXO010000001">
    <property type="protein sequence ID" value="MDR7305291.1"/>
    <property type="molecule type" value="Genomic_DNA"/>
</dbReference>
<feature type="domain" description="HTH gntR-type" evidence="6">
    <location>
        <begin position="2"/>
        <end position="70"/>
    </location>
</feature>
<dbReference type="Gene3D" id="3.40.640.10">
    <property type="entry name" value="Type I PLP-dependent aspartate aminotransferase-like (Major domain)"/>
    <property type="match status" value="1"/>
</dbReference>
<keyword evidence="3" id="KW-0805">Transcription regulation</keyword>
<dbReference type="PANTHER" id="PTHR46577:SF2">
    <property type="entry name" value="TRANSCRIPTIONAL REGULATORY PROTEIN"/>
    <property type="match status" value="1"/>
</dbReference>
<proteinExistence type="inferred from homology"/>
<dbReference type="PROSITE" id="PS50949">
    <property type="entry name" value="HTH_GNTR"/>
    <property type="match status" value="1"/>
</dbReference>
<accession>A0ABU1ZK24</accession>
<dbReference type="PANTHER" id="PTHR46577">
    <property type="entry name" value="HTH-TYPE TRANSCRIPTIONAL REGULATORY PROTEIN GABR"/>
    <property type="match status" value="1"/>
</dbReference>
<dbReference type="Proteomes" id="UP001268089">
    <property type="component" value="Unassembled WGS sequence"/>
</dbReference>
<dbReference type="Gene3D" id="3.90.1150.10">
    <property type="entry name" value="Aspartate Aminotransferase, domain 1"/>
    <property type="match status" value="1"/>
</dbReference>
<dbReference type="InterPro" id="IPR036390">
    <property type="entry name" value="WH_DNA-bd_sf"/>
</dbReference>
<evidence type="ECO:0000256" key="3">
    <source>
        <dbReference type="ARBA" id="ARBA00023015"/>
    </source>
</evidence>
<evidence type="ECO:0000256" key="5">
    <source>
        <dbReference type="ARBA" id="ARBA00023163"/>
    </source>
</evidence>
<comment type="caution">
    <text evidence="7">The sequence shown here is derived from an EMBL/GenBank/DDBJ whole genome shotgun (WGS) entry which is preliminary data.</text>
</comment>
<evidence type="ECO:0000259" key="6">
    <source>
        <dbReference type="PROSITE" id="PS50949"/>
    </source>
</evidence>
<dbReference type="InterPro" id="IPR004839">
    <property type="entry name" value="Aminotransferase_I/II_large"/>
</dbReference>
<dbReference type="InterPro" id="IPR015422">
    <property type="entry name" value="PyrdxlP-dep_Trfase_small"/>
</dbReference>
<evidence type="ECO:0000313" key="8">
    <source>
        <dbReference type="Proteomes" id="UP001268089"/>
    </source>
</evidence>
<comment type="similarity">
    <text evidence="1">In the C-terminal section; belongs to the class-I pyridoxal-phosphate-dependent aminotransferase family.</text>
</comment>
<dbReference type="SMART" id="SM00345">
    <property type="entry name" value="HTH_GNTR"/>
    <property type="match status" value="1"/>
</dbReference>
<dbReference type="InterPro" id="IPR051446">
    <property type="entry name" value="HTH_trans_reg/aminotransferase"/>
</dbReference>
<evidence type="ECO:0000256" key="2">
    <source>
        <dbReference type="ARBA" id="ARBA00022898"/>
    </source>
</evidence>